<reference evidence="1 2" key="1">
    <citation type="submission" date="2023-07" db="EMBL/GenBank/DDBJ databases">
        <title>Sequencing the genomes of 1000 actinobacteria strains.</title>
        <authorList>
            <person name="Klenk H.-P."/>
        </authorList>
    </citation>
    <scope>NUCLEOTIDE SEQUENCE [LARGE SCALE GENOMIC DNA]</scope>
    <source>
        <strain evidence="1 2">DSM 46740</strain>
    </source>
</reference>
<gene>
    <name evidence="1" type="ORF">J2853_008789</name>
</gene>
<evidence type="ECO:0008006" key="3">
    <source>
        <dbReference type="Google" id="ProtNLM"/>
    </source>
</evidence>
<protein>
    <recommendedName>
        <fullName evidence="3">Secreted protein</fullName>
    </recommendedName>
</protein>
<dbReference type="RefSeq" id="WP_307567506.1">
    <property type="nucleotide sequence ID" value="NZ_JAUSQU010000001.1"/>
</dbReference>
<comment type="caution">
    <text evidence="1">The sequence shown here is derived from an EMBL/GenBank/DDBJ whole genome shotgun (WGS) entry which is preliminary data.</text>
</comment>
<accession>A0ABT9QS61</accession>
<evidence type="ECO:0000313" key="2">
    <source>
        <dbReference type="Proteomes" id="UP001225356"/>
    </source>
</evidence>
<proteinExistence type="predicted"/>
<dbReference type="EMBL" id="JAUSQU010000001">
    <property type="protein sequence ID" value="MDP9849578.1"/>
    <property type="molecule type" value="Genomic_DNA"/>
</dbReference>
<evidence type="ECO:0000313" key="1">
    <source>
        <dbReference type="EMBL" id="MDP9849578.1"/>
    </source>
</evidence>
<organism evidence="1 2">
    <name type="scientific">Streptosporangium lutulentum</name>
    <dbReference type="NCBI Taxonomy" id="1461250"/>
    <lineage>
        <taxon>Bacteria</taxon>
        <taxon>Bacillati</taxon>
        <taxon>Actinomycetota</taxon>
        <taxon>Actinomycetes</taxon>
        <taxon>Streptosporangiales</taxon>
        <taxon>Streptosporangiaceae</taxon>
        <taxon>Streptosporangium</taxon>
    </lineage>
</organism>
<sequence>MNPWDKLRMFIDRKNADVVAARIVELDEEARKEVAERLPEYLKTLRARHEPWESLDDYAEVLRAAGAGVLPGAAAVTSWLSRRDFTPRRGGLYRDTDRLMTVLATRPAEWRADLARRLALKVRTAEDRNLALTLALLRATGVEVPVHDPLVVGWVSVTGRLPVPREDPLFDVMLPRVFDAQGVGRALQWEEPTGVLMSSLRALAAEDGAKRLTLLRGCVNRFLRGGSLTELRFFVRLHEALDPAPHEIEPYARDYLRLLPTAPGPIAELALRHLRTLNGLDPLDLVEGLESVLFRSERKLVRAGLTWLDQSVRLSPSLASQVAGPLGTAFAADSVELREKAVTLAIKHASGMDDEGRATVRDALDVLPYDLRLRAFAVFGGEEPAEPDPEDEFIPPALPRPDAPQRMADPIDSVEGMLSVITGPSEWMAWERLLAGFVALVYRDREGAAAALKPALDGKYDHFYQDSNRYQVRYGGQPPHWNYVDQWLVGAMRSLTGTASAPDAWKHKLPDVSGLSTPCLLLLHRAAEIQMAVEEDVVPPLLLATPTLTTGHVDASELVTRLEIIEAAGAKPLAADLQQALLRLRRDQDPRTAERAGRLSSPAGRLVARWLAGDPLADPAVEIRWSSSDGKVERWLDDGETDNPHEVRFLPSLHAPATGFPLIDLVFRDPPSSSVGIHLTWWAAMFPSHREVAATHLLPHLLRHQWHRSAVRPSHLLQLSRADGPPGAAVSLILGRMLGDPDLPEAVDLLPAMAGRGDLNAAELGRQAALLAKRDQIKLVRLTAALESAASRGAHREVWTAISAALPVLVPRSGRQPLHGLAAFVALGTTTATWCRARGVIPELEAMAARKGSSGVLREARRLHGLLTAEEG</sequence>
<dbReference type="Proteomes" id="UP001225356">
    <property type="component" value="Unassembled WGS sequence"/>
</dbReference>
<keyword evidence="2" id="KW-1185">Reference proteome</keyword>
<name>A0ABT9QS61_9ACTN</name>